<feature type="transmembrane region" description="Helical" evidence="2">
    <location>
        <begin position="203"/>
        <end position="222"/>
    </location>
</feature>
<organism evidence="4 5">
    <name type="scientific">Solirubrobacter pauli</name>
    <dbReference type="NCBI Taxonomy" id="166793"/>
    <lineage>
        <taxon>Bacteria</taxon>
        <taxon>Bacillati</taxon>
        <taxon>Actinomycetota</taxon>
        <taxon>Thermoleophilia</taxon>
        <taxon>Solirubrobacterales</taxon>
        <taxon>Solirubrobacteraceae</taxon>
        <taxon>Solirubrobacter</taxon>
    </lineage>
</organism>
<dbReference type="RefSeq" id="WP_121250038.1">
    <property type="nucleotide sequence ID" value="NZ_RBIL01000001.1"/>
</dbReference>
<keyword evidence="2" id="KW-0472">Membrane</keyword>
<sequence>MVFLAFSLQEQVEKYGAYIGIAAFFGLAVLTLLYFAQAREVKRLREWAGRAPERAAELEQAGYAQEVRRAPAAQPVAAQPQRVVQAQPVTAAPANGTVQLKPEEVAALAFARAAGVHEPHEPKHHAAPAAVAASAVAASQTVADVPPAPTPSTNGGGGHVPPPPATPAARRVEPLPPRRTQQPPPRRGGAAPPPRRDNGARGIIIGAILAVLVIAAVAYGFMQMGGDDDPNARQPNVTSTPTPEGDGEGAADATPTPAPGVTKEDAQIVVFNATTTGQLAAKYKRELVADGYPDGNIEPATLGEAGQTTTSTVMYARGDKAAAEQVADVLGIERVEQLSEEIQGQASAVADGREWNVVAIIGQDKSTG</sequence>
<evidence type="ECO:0000256" key="2">
    <source>
        <dbReference type="SAM" id="Phobius"/>
    </source>
</evidence>
<evidence type="ECO:0000259" key="3">
    <source>
        <dbReference type="Pfam" id="PF13399"/>
    </source>
</evidence>
<feature type="compositionally biased region" description="Polar residues" evidence="1">
    <location>
        <begin position="233"/>
        <end position="242"/>
    </location>
</feature>
<protein>
    <submittedName>
        <fullName evidence="4">LytR cell envelope-related transcriptional attenuator</fullName>
    </submittedName>
</protein>
<feature type="compositionally biased region" description="Pro residues" evidence="1">
    <location>
        <begin position="174"/>
        <end position="186"/>
    </location>
</feature>
<proteinExistence type="predicted"/>
<evidence type="ECO:0000313" key="4">
    <source>
        <dbReference type="EMBL" id="RKQ92336.1"/>
    </source>
</evidence>
<feature type="region of interest" description="Disordered" evidence="1">
    <location>
        <begin position="227"/>
        <end position="262"/>
    </location>
</feature>
<feature type="domain" description="LytR/CpsA/Psr regulator C-terminal" evidence="3">
    <location>
        <begin position="266"/>
        <end position="364"/>
    </location>
</feature>
<keyword evidence="2" id="KW-0812">Transmembrane</keyword>
<feature type="transmembrane region" description="Helical" evidence="2">
    <location>
        <begin position="15"/>
        <end position="36"/>
    </location>
</feature>
<comment type="caution">
    <text evidence="4">The sequence shown here is derived from an EMBL/GenBank/DDBJ whole genome shotgun (WGS) entry which is preliminary data.</text>
</comment>
<dbReference type="EMBL" id="RBIL01000001">
    <property type="protein sequence ID" value="RKQ92336.1"/>
    <property type="molecule type" value="Genomic_DNA"/>
</dbReference>
<accession>A0A660LDJ9</accession>
<keyword evidence="2" id="KW-1133">Transmembrane helix</keyword>
<gene>
    <name evidence="4" type="ORF">C8N24_2182</name>
</gene>
<reference evidence="4 5" key="1">
    <citation type="submission" date="2018-10" db="EMBL/GenBank/DDBJ databases">
        <title>Genomic Encyclopedia of Archaeal and Bacterial Type Strains, Phase II (KMG-II): from individual species to whole genera.</title>
        <authorList>
            <person name="Goeker M."/>
        </authorList>
    </citation>
    <scope>NUCLEOTIDE SEQUENCE [LARGE SCALE GENOMIC DNA]</scope>
    <source>
        <strain evidence="4 5">DSM 14954</strain>
    </source>
</reference>
<keyword evidence="5" id="KW-1185">Reference proteome</keyword>
<dbReference type="InterPro" id="IPR027381">
    <property type="entry name" value="LytR/CpsA/Psr_C"/>
</dbReference>
<name>A0A660LDJ9_9ACTN</name>
<dbReference type="OrthoDB" id="5243806at2"/>
<evidence type="ECO:0000313" key="5">
    <source>
        <dbReference type="Proteomes" id="UP000278962"/>
    </source>
</evidence>
<evidence type="ECO:0000256" key="1">
    <source>
        <dbReference type="SAM" id="MobiDB-lite"/>
    </source>
</evidence>
<feature type="region of interest" description="Disordered" evidence="1">
    <location>
        <begin position="138"/>
        <end position="198"/>
    </location>
</feature>
<feature type="compositionally biased region" description="Low complexity" evidence="1">
    <location>
        <begin position="250"/>
        <end position="261"/>
    </location>
</feature>
<dbReference type="Proteomes" id="UP000278962">
    <property type="component" value="Unassembled WGS sequence"/>
</dbReference>
<dbReference type="Pfam" id="PF13399">
    <property type="entry name" value="LytR_C"/>
    <property type="match status" value="1"/>
</dbReference>
<dbReference type="AlphaFoldDB" id="A0A660LDJ9"/>
<dbReference type="Gene3D" id="3.30.70.2390">
    <property type="match status" value="1"/>
</dbReference>